<gene>
    <name evidence="1" type="ORF">FA95DRAFT_1461933</name>
</gene>
<evidence type="ECO:0000313" key="2">
    <source>
        <dbReference type="Proteomes" id="UP000814033"/>
    </source>
</evidence>
<protein>
    <submittedName>
        <fullName evidence="1">Uncharacterized protein</fullName>
    </submittedName>
</protein>
<organism evidence="1 2">
    <name type="scientific">Auriscalpium vulgare</name>
    <dbReference type="NCBI Taxonomy" id="40419"/>
    <lineage>
        <taxon>Eukaryota</taxon>
        <taxon>Fungi</taxon>
        <taxon>Dikarya</taxon>
        <taxon>Basidiomycota</taxon>
        <taxon>Agaricomycotina</taxon>
        <taxon>Agaricomycetes</taxon>
        <taxon>Russulales</taxon>
        <taxon>Auriscalpiaceae</taxon>
        <taxon>Auriscalpium</taxon>
    </lineage>
</organism>
<dbReference type="Proteomes" id="UP000814033">
    <property type="component" value="Unassembled WGS sequence"/>
</dbReference>
<proteinExistence type="predicted"/>
<sequence>MSTALQVEEEAFGGKNMIFAGDFAQLPPISAKGPALFSHKVGTVLSTTNSLRDQRHTMGKALWHQSTVVVLLRQNMRQNTMSEEDACFRLALENMRYKSCTADDIALLKSRIPGAQNPTVDISHPNFRHVSVITALNSQRDQINTLGCTKFAEDTNQPLTTFVSVDKWKSQTVSKQRQRNSTDPRRTSDILPEPLQDKLRQLPHAASMNIPGTLKLCRGMPVLIKRNEATEVCVTNGAEGTVVGWKAVLHNNNKSTLDTVFVKLTKPPSVVQLEGLPMNVVPISKQSLPVQCKMANDSMVHVTREQVPILPNFAMTDYGSQGRTRPYNVVDLKNCRSHHSVYTCLSRGSSLNGTIILQMCDVTKITGGLSGYLRQ</sequence>
<reference evidence="1" key="2">
    <citation type="journal article" date="2022" name="New Phytol.">
        <title>Evolutionary transition to the ectomycorrhizal habit in the genomes of a hyperdiverse lineage of mushroom-forming fungi.</title>
        <authorList>
            <person name="Looney B."/>
            <person name="Miyauchi S."/>
            <person name="Morin E."/>
            <person name="Drula E."/>
            <person name="Courty P.E."/>
            <person name="Kohler A."/>
            <person name="Kuo A."/>
            <person name="LaButti K."/>
            <person name="Pangilinan J."/>
            <person name="Lipzen A."/>
            <person name="Riley R."/>
            <person name="Andreopoulos W."/>
            <person name="He G."/>
            <person name="Johnson J."/>
            <person name="Nolan M."/>
            <person name="Tritt A."/>
            <person name="Barry K.W."/>
            <person name="Grigoriev I.V."/>
            <person name="Nagy L.G."/>
            <person name="Hibbett D."/>
            <person name="Henrissat B."/>
            <person name="Matheny P.B."/>
            <person name="Labbe J."/>
            <person name="Martin F.M."/>
        </authorList>
    </citation>
    <scope>NUCLEOTIDE SEQUENCE</scope>
    <source>
        <strain evidence="1">FP105234-sp</strain>
    </source>
</reference>
<reference evidence="1" key="1">
    <citation type="submission" date="2021-02" db="EMBL/GenBank/DDBJ databases">
        <authorList>
            <consortium name="DOE Joint Genome Institute"/>
            <person name="Ahrendt S."/>
            <person name="Looney B.P."/>
            <person name="Miyauchi S."/>
            <person name="Morin E."/>
            <person name="Drula E."/>
            <person name="Courty P.E."/>
            <person name="Chicoki N."/>
            <person name="Fauchery L."/>
            <person name="Kohler A."/>
            <person name="Kuo A."/>
            <person name="Labutti K."/>
            <person name="Pangilinan J."/>
            <person name="Lipzen A."/>
            <person name="Riley R."/>
            <person name="Andreopoulos W."/>
            <person name="He G."/>
            <person name="Johnson J."/>
            <person name="Barry K.W."/>
            <person name="Grigoriev I.V."/>
            <person name="Nagy L."/>
            <person name="Hibbett D."/>
            <person name="Henrissat B."/>
            <person name="Matheny P.B."/>
            <person name="Labbe J."/>
            <person name="Martin F."/>
        </authorList>
    </citation>
    <scope>NUCLEOTIDE SEQUENCE</scope>
    <source>
        <strain evidence="1">FP105234-sp</strain>
    </source>
</reference>
<evidence type="ECO:0000313" key="1">
    <source>
        <dbReference type="EMBL" id="KAI0043089.1"/>
    </source>
</evidence>
<accession>A0ACB8RFW0</accession>
<comment type="caution">
    <text evidence="1">The sequence shown here is derived from an EMBL/GenBank/DDBJ whole genome shotgun (WGS) entry which is preliminary data.</text>
</comment>
<name>A0ACB8RFW0_9AGAM</name>
<feature type="non-terminal residue" evidence="1">
    <location>
        <position position="375"/>
    </location>
</feature>
<keyword evidence="2" id="KW-1185">Reference proteome</keyword>
<dbReference type="EMBL" id="MU276033">
    <property type="protein sequence ID" value="KAI0043089.1"/>
    <property type="molecule type" value="Genomic_DNA"/>
</dbReference>